<reference evidence="5 6" key="1">
    <citation type="submission" date="2020-04" db="EMBL/GenBank/DDBJ databases">
        <title>Phylogenetic Diversity and Antibacterial Activity against Ralstonia solanacearum of Endophytic Actinomycete Isolated from Moss.</title>
        <authorList>
            <person name="Zhuang X."/>
        </authorList>
    </citation>
    <scope>NUCLEOTIDE SEQUENCE [LARGE SCALE GENOMIC DNA]</scope>
    <source>
        <strain evidence="5 6">LD120</strain>
    </source>
</reference>
<evidence type="ECO:0000313" key="6">
    <source>
        <dbReference type="Proteomes" id="UP000772196"/>
    </source>
</evidence>
<evidence type="ECO:0000256" key="2">
    <source>
        <dbReference type="ARBA" id="ARBA00035108"/>
    </source>
</evidence>
<dbReference type="PANTHER" id="PTHR36852">
    <property type="entry name" value="PROTEIN GVPL 2"/>
    <property type="match status" value="1"/>
</dbReference>
<comment type="similarity">
    <text evidence="3">Belongs to the gas vesicle GvpF/GvpL family.</text>
</comment>
<keyword evidence="1" id="KW-0304">Gas vesicle</keyword>
<evidence type="ECO:0000256" key="4">
    <source>
        <dbReference type="SAM" id="MobiDB-lite"/>
    </source>
</evidence>
<evidence type="ECO:0000256" key="1">
    <source>
        <dbReference type="ARBA" id="ARBA00022987"/>
    </source>
</evidence>
<dbReference type="RefSeq" id="WP_168539316.1">
    <property type="nucleotide sequence ID" value="NZ_JAAWWP010000007.1"/>
</dbReference>
<dbReference type="EMBL" id="JAAWWP010000007">
    <property type="protein sequence ID" value="NKI42308.1"/>
    <property type="molecule type" value="Genomic_DNA"/>
</dbReference>
<name>A0ABX1H2L8_9ACTN</name>
<dbReference type="InterPro" id="IPR009430">
    <property type="entry name" value="GvpL/GvpF"/>
</dbReference>
<evidence type="ECO:0000256" key="3">
    <source>
        <dbReference type="ARBA" id="ARBA00035643"/>
    </source>
</evidence>
<dbReference type="Proteomes" id="UP000772196">
    <property type="component" value="Unassembled WGS sequence"/>
</dbReference>
<accession>A0ABX1H2L8</accession>
<keyword evidence="6" id="KW-1185">Reference proteome</keyword>
<feature type="compositionally biased region" description="Low complexity" evidence="4">
    <location>
        <begin position="227"/>
        <end position="239"/>
    </location>
</feature>
<comment type="subcellular location">
    <subcellularLocation>
        <location evidence="2">Gas vesicle</location>
    </subcellularLocation>
</comment>
<organism evidence="5 6">
    <name type="scientific">Streptomyces physcomitrii</name>
    <dbReference type="NCBI Taxonomy" id="2724184"/>
    <lineage>
        <taxon>Bacteria</taxon>
        <taxon>Bacillati</taxon>
        <taxon>Actinomycetota</taxon>
        <taxon>Actinomycetes</taxon>
        <taxon>Kitasatosporales</taxon>
        <taxon>Streptomycetaceae</taxon>
        <taxon>Streptomyces</taxon>
    </lineage>
</organism>
<gene>
    <name evidence="5" type="ORF">HFV08_13865</name>
</gene>
<dbReference type="Pfam" id="PF06386">
    <property type="entry name" value="GvpL_GvpF"/>
    <property type="match status" value="1"/>
</dbReference>
<evidence type="ECO:0000313" key="5">
    <source>
        <dbReference type="EMBL" id="NKI42308.1"/>
    </source>
</evidence>
<sequence>MTRPAAASDGRLAAVPPEERLAVVSPEQHLANVSPEEHLATAPPGEELATYVFAVCRRRVREAAFAGLPGLAEGAPDRPEHPVRTLRFGALTAVVQHVPAARFTEEAWQQRLADIRELERCARAHHAVVTVAAAGGPAAPLALGTLYHGDDRARAALESDAERFHAALDRIDGHVEWGVKAYVAAGSSSATATAGTSTGGEAGAGASPRTGTGTDVSPRTGTGAGTGADARGGSRTGTRTGTGGGAGRAYLERKRGAHRDRAQRHERALRLGEEVDAELTGLARAGRRLRAHSQEFTGRERLQVLNATYLVAAEREAELRARVESLRHRTGARIEVSGPWVPYSFAGEV</sequence>
<proteinExistence type="inferred from homology"/>
<dbReference type="PANTHER" id="PTHR36852:SF1">
    <property type="entry name" value="PROTEIN GVPL 2"/>
    <property type="match status" value="1"/>
</dbReference>
<protein>
    <submittedName>
        <fullName evidence="5">Gas vesicle protein</fullName>
    </submittedName>
</protein>
<comment type="caution">
    <text evidence="5">The sequence shown here is derived from an EMBL/GenBank/DDBJ whole genome shotgun (WGS) entry which is preliminary data.</text>
</comment>
<feature type="region of interest" description="Disordered" evidence="4">
    <location>
        <begin position="188"/>
        <end position="248"/>
    </location>
</feature>